<keyword evidence="10" id="KW-1185">Reference proteome</keyword>
<protein>
    <recommendedName>
        <fullName evidence="3 7">Defect at low temperature protein 1</fullName>
    </recommendedName>
</protein>
<evidence type="ECO:0000256" key="7">
    <source>
        <dbReference type="RuleBase" id="RU367100"/>
    </source>
</evidence>
<reference evidence="9 10" key="1">
    <citation type="journal article" date="2023" name="G3 (Bethesda)">
        <title>A chromosome-level genome assembly of Zasmidium syzygii isolated from banana leaves.</title>
        <authorList>
            <person name="van Westerhoven A.C."/>
            <person name="Mehrabi R."/>
            <person name="Talebi R."/>
            <person name="Steentjes M.B.F."/>
            <person name="Corcolon B."/>
            <person name="Chong P.A."/>
            <person name="Kema G.H.J."/>
            <person name="Seidl M.F."/>
        </authorList>
    </citation>
    <scope>NUCLEOTIDE SEQUENCE [LARGE SCALE GENOMIC DNA]</scope>
    <source>
        <strain evidence="9 10">P124</strain>
    </source>
</reference>
<dbReference type="EMBL" id="JAXOVC010000004">
    <property type="protein sequence ID" value="KAK4502455.1"/>
    <property type="molecule type" value="Genomic_DNA"/>
</dbReference>
<feature type="compositionally biased region" description="Low complexity" evidence="8">
    <location>
        <begin position="411"/>
        <end position="421"/>
    </location>
</feature>
<keyword evidence="6 7" id="KW-0472">Membrane</keyword>
<feature type="region of interest" description="Disordered" evidence="8">
    <location>
        <begin position="318"/>
        <end position="431"/>
    </location>
</feature>
<evidence type="ECO:0000256" key="1">
    <source>
        <dbReference type="ARBA" id="ARBA00002489"/>
    </source>
</evidence>
<name>A0ABR0EMQ8_ZASCE</name>
<evidence type="ECO:0000256" key="6">
    <source>
        <dbReference type="ARBA" id="ARBA00023136"/>
    </source>
</evidence>
<comment type="function">
    <text evidence="1 7">Required for growth under high-pressure and low-temperature conditions.</text>
</comment>
<evidence type="ECO:0000256" key="3">
    <source>
        <dbReference type="ARBA" id="ARBA00021353"/>
    </source>
</evidence>
<evidence type="ECO:0000313" key="9">
    <source>
        <dbReference type="EMBL" id="KAK4502455.1"/>
    </source>
</evidence>
<keyword evidence="4 7" id="KW-0812">Transmembrane</keyword>
<feature type="transmembrane region" description="Helical" evidence="7">
    <location>
        <begin position="55"/>
        <end position="77"/>
    </location>
</feature>
<evidence type="ECO:0000313" key="10">
    <source>
        <dbReference type="Proteomes" id="UP001305779"/>
    </source>
</evidence>
<dbReference type="InterPro" id="IPR038869">
    <property type="entry name" value="DLT1"/>
</dbReference>
<dbReference type="PANTHER" id="PTHR40021:SF1">
    <property type="entry name" value="DEFECT AT LOW TEMPERATURE PROTEIN 1"/>
    <property type="match status" value="1"/>
</dbReference>
<evidence type="ECO:0000256" key="4">
    <source>
        <dbReference type="ARBA" id="ARBA00022692"/>
    </source>
</evidence>
<feature type="transmembrane region" description="Helical" evidence="7">
    <location>
        <begin position="21"/>
        <end position="49"/>
    </location>
</feature>
<organism evidence="9 10">
    <name type="scientific">Zasmidium cellare</name>
    <name type="common">Wine cellar mold</name>
    <name type="synonym">Racodium cellare</name>
    <dbReference type="NCBI Taxonomy" id="395010"/>
    <lineage>
        <taxon>Eukaryota</taxon>
        <taxon>Fungi</taxon>
        <taxon>Dikarya</taxon>
        <taxon>Ascomycota</taxon>
        <taxon>Pezizomycotina</taxon>
        <taxon>Dothideomycetes</taxon>
        <taxon>Dothideomycetidae</taxon>
        <taxon>Mycosphaerellales</taxon>
        <taxon>Mycosphaerellaceae</taxon>
        <taxon>Zasmidium</taxon>
    </lineage>
</organism>
<comment type="subcellular location">
    <subcellularLocation>
        <location evidence="7">Membrane</location>
        <topology evidence="7">Multi-pass membrane protein</topology>
    </subcellularLocation>
</comment>
<evidence type="ECO:0000256" key="5">
    <source>
        <dbReference type="ARBA" id="ARBA00022989"/>
    </source>
</evidence>
<comment type="similarity">
    <text evidence="2 7">Belongs to the DLT1 family.</text>
</comment>
<sequence length="431" mass="47551">MAKTVTVAGRRLRFPRIPMFRVFYSLTYTLIYLITLVFLAITPISMLYASIQQGALQYTTMIGGAYVLTIIIAIFIYSSRLYTNRSVLSSVGKAYVPIEDGEVGNMVRKMIVKQLQRSAIVAWESRPRDLFGEILLAAQEGILPTERRNVVDKNAYVVGTEIRVDPLNPPWGDVQHPGWSSPSHSDNNKTPGVQFDSVIAELPHLIEARAVSLAPSDPNSIPVEGEPQPADPTVVEVLKRPGTMGVREYLTKLAYLRLVQSPEIGQKFLTQYERARFSGNPVRPKEFDSLMSAFAELLSGMTELDPAIVDEIRVQVSEKEELDDQQATTLSSPYDNGAQTKTPSPPPRSIPSTARSPVTAREGLSSRNATPYLHLDTESEESFSSVVRHTPEPVARSSPPSYLMYEQEAPSSSTLPSDSGSVLRHDVDDAG</sequence>
<evidence type="ECO:0000256" key="2">
    <source>
        <dbReference type="ARBA" id="ARBA00005550"/>
    </source>
</evidence>
<comment type="caution">
    <text evidence="9">The sequence shown here is derived from an EMBL/GenBank/DDBJ whole genome shotgun (WGS) entry which is preliminary data.</text>
</comment>
<evidence type="ECO:0000256" key="8">
    <source>
        <dbReference type="SAM" id="MobiDB-lite"/>
    </source>
</evidence>
<accession>A0ABR0EMQ8</accession>
<dbReference type="PANTHER" id="PTHR40021">
    <property type="entry name" value="DEFECT AT LOW TEMPERATURE PROTEIN 1"/>
    <property type="match status" value="1"/>
</dbReference>
<feature type="compositionally biased region" description="Polar residues" evidence="8">
    <location>
        <begin position="325"/>
        <end position="341"/>
    </location>
</feature>
<keyword evidence="5 7" id="KW-1133">Transmembrane helix</keyword>
<dbReference type="Proteomes" id="UP001305779">
    <property type="component" value="Unassembled WGS sequence"/>
</dbReference>
<proteinExistence type="inferred from homology"/>
<gene>
    <name evidence="7" type="primary">DLT1</name>
    <name evidence="9" type="ORF">PRZ48_005880</name>
</gene>